<gene>
    <name evidence="6" type="ORF">RRG08_010059</name>
</gene>
<sequence length="344" mass="38583">MATSTAGAAAQQKFSNVRRRLDQLGYKQTLGIESLPLVEKLFADLIHTTESLKNAKLDLSKKTEVVSDVDSAVEPYKSDNAKLIRENNEMHMALIKQKEEADTTIRELKASLRDLEHKNADLTFLNNQYVHKAKQLERESRDKSETILQLQEKNFHAVVHTPGGRKKSIPFRRQRMDIDQEVPPNDGIGFRVPPPDDPYVADLLQVADARIAELEMVVNSAADQKDVTDRKLQGFREQITYIMSPKSQQPVALTSLSCTIGLLAYSVDNFQSNQQGSLSTLWNYIGDIWDNDLGLAEPLELSPVLERPCLITSCSIQQSHLRPARSCIDCTPALPASCQDNVDR</sequence>
<evidence type="ECO:0000313" key="6">
    <source>
        <dbReference type="EMBL" id="KAK3801479.1"/>
    </source>
</evidence>
<keyword evidence="2" id="KW-0963">Cytoplasm</keyword>
<dbReference type="PANTHER" id="PTHR20544">
    <property type="entry name" value="CENTROSOMAL PROTEIN CEP135"/>
    <property type="match status" value="1"/>
</dbReference>
<accession>A0AAE1EBG2</accession>
<comment type="caution">
    <text evidence="6">The sequence shown here is derived from an EMBL/GenBank/DDBJ whole genome shotgun (WGS) entry which is preliminary data.</text>
</comment>
<evidence type="ECO:0000256" key="5">
    <source>
        <dbReference type="SAM" id="Coils"/>
    </source>
</evidence>
<dbReference type="CDD" id="cd22292">
    <property type="entry name" value="cc_Cep135_MBD"/>
    <property type="match status" value="1"/>
</dbReference>
<dbReference type="GO" id="GO:0005814">
    <property type="term" value="C:centriole"/>
    <property type="evidence" value="ECO:0007669"/>
    <property type="project" value="UniProtKB-SubCell"/>
</dbReference>
<keyword evidence="3" id="KW-0206">Cytoskeleton</keyword>
<dbReference type="AlphaFoldDB" id="A0AAE1EBG2"/>
<dbReference type="InterPro" id="IPR051877">
    <property type="entry name" value="Centriole_BasalBody_StrucProt"/>
</dbReference>
<evidence type="ECO:0000256" key="3">
    <source>
        <dbReference type="ARBA" id="ARBA00023212"/>
    </source>
</evidence>
<protein>
    <submittedName>
        <fullName evidence="6">Uncharacterized protein</fullName>
    </submittedName>
</protein>
<keyword evidence="7" id="KW-1185">Reference proteome</keyword>
<comment type="similarity">
    <text evidence="4">Belongs to the CEP135/TSGA10 family.</text>
</comment>
<evidence type="ECO:0000256" key="2">
    <source>
        <dbReference type="ARBA" id="ARBA00022490"/>
    </source>
</evidence>
<evidence type="ECO:0000256" key="1">
    <source>
        <dbReference type="ARBA" id="ARBA00004114"/>
    </source>
</evidence>
<dbReference type="Proteomes" id="UP001283361">
    <property type="component" value="Unassembled WGS sequence"/>
</dbReference>
<organism evidence="6 7">
    <name type="scientific">Elysia crispata</name>
    <name type="common">lettuce slug</name>
    <dbReference type="NCBI Taxonomy" id="231223"/>
    <lineage>
        <taxon>Eukaryota</taxon>
        <taxon>Metazoa</taxon>
        <taxon>Spiralia</taxon>
        <taxon>Lophotrochozoa</taxon>
        <taxon>Mollusca</taxon>
        <taxon>Gastropoda</taxon>
        <taxon>Heterobranchia</taxon>
        <taxon>Euthyneura</taxon>
        <taxon>Panpulmonata</taxon>
        <taxon>Sacoglossa</taxon>
        <taxon>Placobranchoidea</taxon>
        <taxon>Plakobranchidae</taxon>
        <taxon>Elysia</taxon>
    </lineage>
</organism>
<keyword evidence="5" id="KW-0175">Coiled coil</keyword>
<evidence type="ECO:0000313" key="7">
    <source>
        <dbReference type="Proteomes" id="UP001283361"/>
    </source>
</evidence>
<dbReference type="EMBL" id="JAWDGP010000310">
    <property type="protein sequence ID" value="KAK3801479.1"/>
    <property type="molecule type" value="Genomic_DNA"/>
</dbReference>
<proteinExistence type="inferred from homology"/>
<comment type="subcellular location">
    <subcellularLocation>
        <location evidence="1">Cytoplasm</location>
        <location evidence="1">Cytoskeleton</location>
        <location evidence="1">Microtubule organizing center</location>
        <location evidence="1">Centrosome</location>
        <location evidence="1">Centriole</location>
    </subcellularLocation>
</comment>
<feature type="coiled-coil region" evidence="5">
    <location>
        <begin position="98"/>
        <end position="153"/>
    </location>
</feature>
<reference evidence="6" key="1">
    <citation type="journal article" date="2023" name="G3 (Bethesda)">
        <title>A reference genome for the long-term kleptoplast-retaining sea slug Elysia crispata morphotype clarki.</title>
        <authorList>
            <person name="Eastman K.E."/>
            <person name="Pendleton A.L."/>
            <person name="Shaikh M.A."/>
            <person name="Suttiyut T."/>
            <person name="Ogas R."/>
            <person name="Tomko P."/>
            <person name="Gavelis G."/>
            <person name="Widhalm J.R."/>
            <person name="Wisecaver J.H."/>
        </authorList>
    </citation>
    <scope>NUCLEOTIDE SEQUENCE</scope>
    <source>
        <strain evidence="6">ECLA1</strain>
    </source>
</reference>
<dbReference type="PANTHER" id="PTHR20544:SF2">
    <property type="entry name" value="TESTIS SPECIFIC 10"/>
    <property type="match status" value="1"/>
</dbReference>
<name>A0AAE1EBG2_9GAST</name>
<evidence type="ECO:0000256" key="4">
    <source>
        <dbReference type="ARBA" id="ARBA00038123"/>
    </source>
</evidence>